<protein>
    <submittedName>
        <fullName evidence="2">Uncharacterized protein</fullName>
    </submittedName>
</protein>
<feature type="coiled-coil region" evidence="1">
    <location>
        <begin position="98"/>
        <end position="125"/>
    </location>
</feature>
<dbReference type="EMBL" id="JACSPT010000013">
    <property type="protein sequence ID" value="MBD8009823.1"/>
    <property type="molecule type" value="Genomic_DNA"/>
</dbReference>
<proteinExistence type="predicted"/>
<sequence length="279" mass="31686">MKKLFIVLFILSLSWLVKLSYDLHVLNTAQTELQQSIGQLQQQNAMLNDQFVALKRQISAQQEKTGVTAAKAFAGEPITAEMQNDIALVQQHLDLIEFALQQQQYATAIEKLNQLSNELDDYVLAPALVSSLQQVIAKDQDMLKKFVNNRLVQQGKLKEVLVKMDAEIEKEIQKPYRQPPVSQGSFWQRWIQIESADQPSTVLMQRHLVLKEAQLRLLIAQSALQQDQSVAFQQALNAVIEVLEQLPDTQSQQWIQQLKQIKATPITPIPLLNTRTLVG</sequence>
<name>A0ABR8VYK2_9GAMM</name>
<feature type="coiled-coil region" evidence="1">
    <location>
        <begin position="30"/>
        <end position="64"/>
    </location>
</feature>
<comment type="caution">
    <text evidence="2">The sequence shown here is derived from an EMBL/GenBank/DDBJ whole genome shotgun (WGS) entry which is preliminary data.</text>
</comment>
<keyword evidence="3" id="KW-1185">Reference proteome</keyword>
<keyword evidence="1" id="KW-0175">Coiled coil</keyword>
<dbReference type="Proteomes" id="UP000621930">
    <property type="component" value="Unassembled WGS sequence"/>
</dbReference>
<dbReference type="RefSeq" id="WP_191731071.1">
    <property type="nucleotide sequence ID" value="NZ_JACSPT010000013.1"/>
</dbReference>
<organism evidence="2 3">
    <name type="scientific">Acinetobacter pecorum</name>
    <dbReference type="NCBI Taxonomy" id="2762215"/>
    <lineage>
        <taxon>Bacteria</taxon>
        <taxon>Pseudomonadati</taxon>
        <taxon>Pseudomonadota</taxon>
        <taxon>Gammaproteobacteria</taxon>
        <taxon>Moraxellales</taxon>
        <taxon>Moraxellaceae</taxon>
        <taxon>Acinetobacter</taxon>
    </lineage>
</organism>
<evidence type="ECO:0000256" key="1">
    <source>
        <dbReference type="SAM" id="Coils"/>
    </source>
</evidence>
<evidence type="ECO:0000313" key="2">
    <source>
        <dbReference type="EMBL" id="MBD8009823.1"/>
    </source>
</evidence>
<accession>A0ABR8VYK2</accession>
<gene>
    <name evidence="2" type="ORF">H9629_10805</name>
</gene>
<evidence type="ECO:0000313" key="3">
    <source>
        <dbReference type="Proteomes" id="UP000621930"/>
    </source>
</evidence>
<reference evidence="2 3" key="1">
    <citation type="submission" date="2020-08" db="EMBL/GenBank/DDBJ databases">
        <title>A Genomic Blueprint of the Chicken Gut Microbiome.</title>
        <authorList>
            <person name="Gilroy R."/>
            <person name="Ravi A."/>
            <person name="Getino M."/>
            <person name="Pursley I."/>
            <person name="Horton D.L."/>
            <person name="Alikhan N.-F."/>
            <person name="Baker D."/>
            <person name="Gharbi K."/>
            <person name="Hall N."/>
            <person name="Watson M."/>
            <person name="Adriaenssens E.M."/>
            <person name="Foster-Nyarko E."/>
            <person name="Jarju S."/>
            <person name="Secka A."/>
            <person name="Antonio M."/>
            <person name="Oren A."/>
            <person name="Chaudhuri R."/>
            <person name="La Ragione R.M."/>
            <person name="Hildebrand F."/>
            <person name="Pallen M.J."/>
        </authorList>
    </citation>
    <scope>NUCLEOTIDE SEQUENCE [LARGE SCALE GENOMIC DNA]</scope>
    <source>
        <strain evidence="2 3">Sa1BUA6</strain>
    </source>
</reference>